<dbReference type="RefSeq" id="XP_014174817.1">
    <property type="nucleotide sequence ID" value="XM_014319342.1"/>
</dbReference>
<feature type="domain" description="Phosphatidylinositol-specific phospholipase C X" evidence="3">
    <location>
        <begin position="97"/>
        <end position="233"/>
    </location>
</feature>
<name>F0X8J4_GROCL</name>
<dbReference type="InterPro" id="IPR051057">
    <property type="entry name" value="PI-PLC_domain"/>
</dbReference>
<gene>
    <name evidence="4" type="ORF">CMQ_3404</name>
</gene>
<dbReference type="InterPro" id="IPR017946">
    <property type="entry name" value="PLC-like_Pdiesterase_TIM-brl"/>
</dbReference>
<dbReference type="InterPro" id="IPR000909">
    <property type="entry name" value="PLipase_C_PInositol-sp_X_dom"/>
</dbReference>
<dbReference type="GO" id="GO:0008081">
    <property type="term" value="F:phosphoric diester hydrolase activity"/>
    <property type="evidence" value="ECO:0007669"/>
    <property type="project" value="InterPro"/>
</dbReference>
<keyword evidence="5" id="KW-1185">Reference proteome</keyword>
<evidence type="ECO:0000256" key="1">
    <source>
        <dbReference type="SAM" id="MobiDB-lite"/>
    </source>
</evidence>
<keyword evidence="2" id="KW-0472">Membrane</keyword>
<feature type="compositionally biased region" description="Low complexity" evidence="1">
    <location>
        <begin position="219"/>
        <end position="231"/>
    </location>
</feature>
<dbReference type="GeneID" id="25976501"/>
<sequence>MASSSCQHRYVAHRSCGRCLLISIPPLFVIFAFSLLFLGSRLWGEWPAYANFHLLSLPPFNSSSSYLSETTSKTHSSPYSFDIEASSHPDWMSGAPDDWSLALLSLPGTHDTLTHRVHSEWYQCQNSALATQLRAGVRYLDVRARVQIPPSPSKRGEGEPWPLGIYHGDAYTGYGFAEVVSTVFAFLDANPSEIVVLRLKEEAKPIVGSVGDPPGVRPTTSSTSGNSSTSSPDWWQQFNNSAQTQPSLFEASFNRYRLNDSRTASGFSDHLYRFPSDDGTGSLPPTRIPTVGELRGKVLLLQEFPNFKAASHVPTYFGIPWQLSSALLQVEDLWQIADMAHLEKKWSAIRENLQAAGKAADDDSKSMPLFLSHLSASVGVTPINAAAGHGSVVGMNDRTGQWVAASHDKVDEASKDDKQHQPPVGIVIADFPGHRLVEAVLQRNNFTRELF</sequence>
<dbReference type="Gene3D" id="3.20.20.190">
    <property type="entry name" value="Phosphatidylinositol (PI) phosphodiesterase"/>
    <property type="match status" value="1"/>
</dbReference>
<reference evidence="4 5" key="1">
    <citation type="journal article" date="2011" name="Proc. Natl. Acad. Sci. U.S.A.">
        <title>Genome and transcriptome analyses of the mountain pine beetle-fungal symbiont Grosmannia clavigera, a lodgepole pine pathogen.</title>
        <authorList>
            <person name="DiGuistini S."/>
            <person name="Wang Y."/>
            <person name="Liao N.Y."/>
            <person name="Taylor G."/>
            <person name="Tanguay P."/>
            <person name="Feau N."/>
            <person name="Henrissat B."/>
            <person name="Chan S.K."/>
            <person name="Hesse-Orce U."/>
            <person name="Alamouti S.M."/>
            <person name="Tsui C.K.M."/>
            <person name="Docking R.T."/>
            <person name="Levasseur A."/>
            <person name="Haridas S."/>
            <person name="Robertson G."/>
            <person name="Birol I."/>
            <person name="Holt R.A."/>
            <person name="Marra M.A."/>
            <person name="Hamelin R.C."/>
            <person name="Hirst M."/>
            <person name="Jones S.J.M."/>
            <person name="Bohlmann J."/>
            <person name="Breuil C."/>
        </authorList>
    </citation>
    <scope>NUCLEOTIDE SEQUENCE [LARGE SCALE GENOMIC DNA]</scope>
    <source>
        <strain evidence="5">kw1407 / UAMH 11150</strain>
    </source>
</reference>
<dbReference type="EMBL" id="GL629735">
    <property type="protein sequence ID" value="EFX05335.1"/>
    <property type="molecule type" value="Genomic_DNA"/>
</dbReference>
<dbReference type="HOGENOM" id="CLU_024117_0_0_1"/>
<dbReference type="SUPFAM" id="SSF51695">
    <property type="entry name" value="PLC-like phosphodiesterases"/>
    <property type="match status" value="2"/>
</dbReference>
<evidence type="ECO:0000256" key="2">
    <source>
        <dbReference type="SAM" id="Phobius"/>
    </source>
</evidence>
<dbReference type="PANTHER" id="PTHR13593">
    <property type="match status" value="1"/>
</dbReference>
<dbReference type="PANTHER" id="PTHR13593:SF113">
    <property type="entry name" value="SI:DKEY-266F7.9"/>
    <property type="match status" value="1"/>
</dbReference>
<organism evidence="5">
    <name type="scientific">Grosmannia clavigera (strain kw1407 / UAMH 11150)</name>
    <name type="common">Blue stain fungus</name>
    <name type="synonym">Graphiocladiella clavigera</name>
    <dbReference type="NCBI Taxonomy" id="655863"/>
    <lineage>
        <taxon>Eukaryota</taxon>
        <taxon>Fungi</taxon>
        <taxon>Dikarya</taxon>
        <taxon>Ascomycota</taxon>
        <taxon>Pezizomycotina</taxon>
        <taxon>Sordariomycetes</taxon>
        <taxon>Sordariomycetidae</taxon>
        <taxon>Ophiostomatales</taxon>
        <taxon>Ophiostomataceae</taxon>
        <taxon>Leptographium</taxon>
    </lineage>
</organism>
<dbReference type="InParanoid" id="F0X8J4"/>
<evidence type="ECO:0000313" key="4">
    <source>
        <dbReference type="EMBL" id="EFX05335.1"/>
    </source>
</evidence>
<dbReference type="Pfam" id="PF00388">
    <property type="entry name" value="PI-PLC-X"/>
    <property type="match status" value="1"/>
</dbReference>
<evidence type="ECO:0000259" key="3">
    <source>
        <dbReference type="SMART" id="SM00148"/>
    </source>
</evidence>
<dbReference type="PROSITE" id="PS50007">
    <property type="entry name" value="PIPLC_X_DOMAIN"/>
    <property type="match status" value="1"/>
</dbReference>
<accession>F0X8J4</accession>
<dbReference type="SMART" id="SM00148">
    <property type="entry name" value="PLCXc"/>
    <property type="match status" value="1"/>
</dbReference>
<dbReference type="Proteomes" id="UP000007796">
    <property type="component" value="Unassembled WGS sequence"/>
</dbReference>
<protein>
    <submittedName>
        <fullName evidence="4">Phosphatidylinositol-specific phospholipase c</fullName>
    </submittedName>
</protein>
<dbReference type="OrthoDB" id="1046782at2759"/>
<dbReference type="eggNOG" id="ENOG502QT3N">
    <property type="taxonomic scope" value="Eukaryota"/>
</dbReference>
<feature type="transmembrane region" description="Helical" evidence="2">
    <location>
        <begin position="20"/>
        <end position="43"/>
    </location>
</feature>
<proteinExistence type="predicted"/>
<evidence type="ECO:0000313" key="5">
    <source>
        <dbReference type="Proteomes" id="UP000007796"/>
    </source>
</evidence>
<dbReference type="AlphaFoldDB" id="F0X8J4"/>
<feature type="region of interest" description="Disordered" evidence="1">
    <location>
        <begin position="207"/>
        <end position="237"/>
    </location>
</feature>
<keyword evidence="2" id="KW-0812">Transmembrane</keyword>
<dbReference type="GO" id="GO:0006629">
    <property type="term" value="P:lipid metabolic process"/>
    <property type="evidence" value="ECO:0007669"/>
    <property type="project" value="InterPro"/>
</dbReference>
<keyword evidence="2" id="KW-1133">Transmembrane helix</keyword>